<dbReference type="Pfam" id="PF04118">
    <property type="entry name" value="Dopey_N"/>
    <property type="match status" value="1"/>
</dbReference>
<evidence type="ECO:0000256" key="1">
    <source>
        <dbReference type="ARBA" id="ARBA00022448"/>
    </source>
</evidence>
<feature type="compositionally biased region" description="Low complexity" evidence="4">
    <location>
        <begin position="438"/>
        <end position="452"/>
    </location>
</feature>
<feature type="compositionally biased region" description="Polar residues" evidence="4">
    <location>
        <begin position="485"/>
        <end position="504"/>
    </location>
</feature>
<dbReference type="PANTHER" id="PTHR14042">
    <property type="entry name" value="DOPEY-RELATED"/>
    <property type="match status" value="1"/>
</dbReference>
<feature type="region of interest" description="Disordered" evidence="4">
    <location>
        <begin position="1122"/>
        <end position="1141"/>
    </location>
</feature>
<keyword evidence="8" id="KW-1185">Reference proteome</keyword>
<dbReference type="InterPro" id="IPR007249">
    <property type="entry name" value="DOP1_N"/>
</dbReference>
<dbReference type="Pfam" id="PF24598">
    <property type="entry name" value="DOP1_C"/>
    <property type="match status" value="1"/>
</dbReference>
<dbReference type="InterPro" id="IPR056457">
    <property type="entry name" value="DOP1_C"/>
</dbReference>
<feature type="region of interest" description="Disordered" evidence="4">
    <location>
        <begin position="2281"/>
        <end position="2303"/>
    </location>
</feature>
<comment type="similarity">
    <text evidence="3">Belongs to the DOP1 family.</text>
</comment>
<organism evidence="8 9">
    <name type="scientific">Echinococcus canadensis</name>
    <dbReference type="NCBI Taxonomy" id="519352"/>
    <lineage>
        <taxon>Eukaryota</taxon>
        <taxon>Metazoa</taxon>
        <taxon>Spiralia</taxon>
        <taxon>Lophotrochozoa</taxon>
        <taxon>Platyhelminthes</taxon>
        <taxon>Cestoda</taxon>
        <taxon>Eucestoda</taxon>
        <taxon>Cyclophyllidea</taxon>
        <taxon>Taeniidae</taxon>
        <taxon>Echinococcus</taxon>
        <taxon>Echinococcus canadensis group</taxon>
    </lineage>
</organism>
<dbReference type="PANTHER" id="PTHR14042:SF24">
    <property type="entry name" value="PROTEIN DOPEY-1 HOMOLOG"/>
    <property type="match status" value="1"/>
</dbReference>
<proteinExistence type="inferred from homology"/>
<evidence type="ECO:0000256" key="4">
    <source>
        <dbReference type="SAM" id="MobiDB-lite"/>
    </source>
</evidence>
<dbReference type="GO" id="GO:0015031">
    <property type="term" value="P:protein transport"/>
    <property type="evidence" value="ECO:0007669"/>
    <property type="project" value="UniProtKB-KW"/>
</dbReference>
<evidence type="ECO:0000256" key="3">
    <source>
        <dbReference type="ARBA" id="ARBA00046326"/>
    </source>
</evidence>
<dbReference type="Proteomes" id="UP000887562">
    <property type="component" value="Unplaced"/>
</dbReference>
<evidence type="ECO:0000259" key="6">
    <source>
        <dbReference type="Pfam" id="PF24598"/>
    </source>
</evidence>
<evidence type="ECO:0000259" key="7">
    <source>
        <dbReference type="Pfam" id="PF24601"/>
    </source>
</evidence>
<feature type="region of interest" description="Disordered" evidence="4">
    <location>
        <begin position="1542"/>
        <end position="1584"/>
    </location>
</feature>
<keyword evidence="2" id="KW-0653">Protein transport</keyword>
<feature type="region of interest" description="Disordered" evidence="4">
    <location>
        <begin position="1773"/>
        <end position="1807"/>
    </location>
</feature>
<evidence type="ECO:0000256" key="2">
    <source>
        <dbReference type="ARBA" id="ARBA00022927"/>
    </source>
</evidence>
<feature type="compositionally biased region" description="Low complexity" evidence="4">
    <location>
        <begin position="1786"/>
        <end position="1802"/>
    </location>
</feature>
<sequence>MNRRSGLESDPKYRSYSVAIEKCLKSFEYSNEWADLISSLVRLIKLIQQYDRYDVIPKKRLLGKRLAQCLHPALPPGVHCKTLECFDLIFRIMGPNHLAADISIYGPCLFGLLGPSAMTVKPLLFSLFETYFLPLGEKLRTASLGLLQGLLPGLEEGSEFFERGNSIIEKFCSVVGPDFFYTCLWQVLIHAPSVRHFGTAFILNHFNKRRHLSTQACFFGTSTAVLLKSIRCLLADNVVLVQRDTLDFVILTLPVHLVASTSSQKQQKRRDQCSHPLEGRMAASEMRDLVAAALTVLLRKDASLNRRLFMWLLGSQAIESADASQHATTVARIALHSSNAQNDSDSAIQLQYFKTFSLRLLTEAMQGILKSTLASPSIVDAQTANRSACFRPFRLMGGLLNRSEIGSLLVEHVLVDFVFFTLHMYHRLQRINGNDGGSKSPHSSAYSSESSSPANQRSRDQKLPQQTLEMLAQYDACTMDSILRNSGESSRNGGRRTLSTTNPRLSFRHSSDPFKEALPSASTAARTSAEAEFMREAELFFANLESEFMWPFLQNHFFLSPKKVRRGWVSAVRFLVEHLPTDTYPEVRGCHLPRMVSGLTVTLSERLDHLTLTEIAEFIDLLVVLIAHIQEHMVTMLDQSLADVSRPSTTGASSASKQWNKEVVLIAGAIGDVRRLLATFFKHFLCSSSSKMVDNCLDFLRYPGKDLNDLDSKFCEFFNSKAGEVERTVVVDLLAQLCRLVVEMCNVPLVQPSTDSASTDELNFSLLFDSSCGADDAAALPEWLACLVAGGVLSVDFDTKAVCLHALLDLVEASTSIHGWPFGTSDCNHHHHLHQQQPLGRSGLLLPVLTPQVLSTLAFSLDFFPVAGVSLWCFLNESTYAEDAASLLIRVLSMAPNNVTYSAEVMVENFIVQQMLSADPALRTLAHRRFALLWQFQRSSVSSVVASTTTSTLANATGAGGNSSGLGTCVSGWRRAAMGLPPISNESASSVANFNRCILILLDNLDDTETTSSGGSGSGRWMHFRDSLFPASSAALATSEAAESQKARAEVRQVAAAWLTSALSSGQVGRVVAPLFSILLHPSTARASLLSIRHRRRLLRRIQREIGVCDALGRFRAPSTFEEGHKQQEMRPKKTTKSMKADNGDVFDEEYCPVNVMTPLQSTNHDTETGISEVERVSIDRARRDVIQVLQAGGGWAWRSLLGGIGGVVHDLTRSRSPLCRSFFLPFLSTIKMITLLLQLLAPQSQPGEMTTDSANLSPFDQLVASPVKVLPVHEHLLVYLHRYDFNQVTYALSRLCAILRSDVGTLFVLALAASPTASKGPSNSASETREVLRFASCEFPTLFGTNLADLLARHYRCLMTGGCDDFARHSTMDEIGCVVNCRMPSLLDVLLFICLTFLLSLSLPSESSDNANVRLVAAELLQLITEKLLHLAVIFTPTEEGELVLDTKKDESGMTALIATLRDSGSSWIDAVIRRSGLSQAVLHCLATSTELTHISDSLNTADDVSLPLCLRLLKYNSSTENLAELSCLLKLTHHLLQLTAPRGEPSQKSTATISTPSNSRLNKTPPANTKIASKRLSNQSSSTSTQVHFSGTLPWCTSHIPVPSSTLKGLTPLSQSPALLAVLTTHFIGSCPSTSHLRSRHVATQMLLLNTLRLGLSPTARVDLHPLWFNFLRESLIYWGAATALLINLMVSQMSTILQMLAAPFCHLLIPMEANKRTPSPSDYPADYTLQLLTCLRGITHTFLLPIGQSKFNLLHGITLGATAFAHNWSPPATKSSPTHRGKSSSNSSSNFKGVSPSPSDYETPEMLRDSIRVAEALRDFHAHYNQNFDFTPLGPSLQRMQQAFLESDASSSALQIALLFTSKDLLGTEVMPNSSNLALNWARGRAEMCHVFPAILASLATIWLALNQSCDPSSSLSSPSSGDDLEASFETGIDALDSDSARSVAIPVRLRCGFNRLPALTALGHPEVVRRAIDNLLEPIALSHPTLFFAALAHVWPPPGAVSSGLGGGSNDLMWLLSSSPSGLPLTLRQCALVSLISGARWGYQECENKSGRYVSLSSDPSNPERPVALLKASQAVKTLRNLLRSPPASLALAFTLDLSHGEAVVSSPVEETLPPQIMQSSLLHFLYAWIVTTGGIGFGSFQSASVQDFLRDVVPLTSISAAISTTSGLGTAITSPISVFVLVRIFNEVIITLANKDEKRDQKDLQDICQRLMEATASIAGTALEQATWFRRGLQVRTVAATAMPTASAVDISGGLRPPDFIHPVASDSALAEVKVNGNTPPSALRGSQELPSSDHRDSTSMYASLKEDLPVLALKMLAEHMAVFFDVVYKSEEKDRVPSALNNGILANILPFLKSHNIANACHYTAASQVLASLSSYQFTRRAWRREVFELFIDSTFFQATVPALHSWCAVVDNLMTQEKNTFKEALTRLTVSQGTGLNIFTSKEAEYEQRAAHLKKINFIVFSSECEQYSRFISDILERLTDSLRAMTDVNVPILTQIFLCTRVLIARISADSLASLWFIVIPELVNVFRIFSERCNGGSKKHSALSFDHLQKLPQSQLTLLLSACKLLATILLLPESTIPQLLFHRWVFINHRADGRCGGKEEEGSESNSAFQPLMSQISSGLTSYFLFHTDPRLLWSHSRNGNEDDMPNLHHEEKFPDFSSRCASRALRVNESSFEILEKMIYQGENQTYSTQLLSMTSACYFILSLKNVTTFEPLELFFRSLGEKRTVLETSSEVFDEGTLSQVLEVSLFNEFPESMAASK</sequence>
<evidence type="ECO:0000313" key="9">
    <source>
        <dbReference type="WBParaSite" id="maker-E.canG7_contigs_4210-snap-gene-0.44-mRNA-1"/>
    </source>
</evidence>
<reference evidence="9" key="1">
    <citation type="submission" date="2022-11" db="UniProtKB">
        <authorList>
            <consortium name="WormBaseParasite"/>
        </authorList>
    </citation>
    <scope>IDENTIFICATION</scope>
</reference>
<feature type="region of interest" description="Disordered" evidence="4">
    <location>
        <begin position="432"/>
        <end position="463"/>
    </location>
</feature>
<feature type="region of interest" description="Disordered" evidence="4">
    <location>
        <begin position="485"/>
        <end position="514"/>
    </location>
</feature>
<feature type="domain" description="DOP1-like C-terminal" evidence="6">
    <location>
        <begin position="2319"/>
        <end position="2600"/>
    </location>
</feature>
<keyword evidence="1" id="KW-0813">Transport</keyword>
<feature type="compositionally biased region" description="Polar residues" evidence="4">
    <location>
        <begin position="1548"/>
        <end position="1584"/>
    </location>
</feature>
<accession>A0A915EYE9</accession>
<feature type="domain" description="DOP1-like TPR" evidence="7">
    <location>
        <begin position="1632"/>
        <end position="1747"/>
    </location>
</feature>
<dbReference type="InterPro" id="IPR056459">
    <property type="entry name" value="TPR_DOP1"/>
</dbReference>
<dbReference type="GO" id="GO:0005768">
    <property type="term" value="C:endosome"/>
    <property type="evidence" value="ECO:0007669"/>
    <property type="project" value="TreeGrafter"/>
</dbReference>
<protein>
    <submittedName>
        <fullName evidence="9">Dopey N-terminal domain-containing protein</fullName>
    </submittedName>
</protein>
<dbReference type="GO" id="GO:0005802">
    <property type="term" value="C:trans-Golgi network"/>
    <property type="evidence" value="ECO:0007669"/>
    <property type="project" value="TreeGrafter"/>
</dbReference>
<feature type="compositionally biased region" description="Basic and acidic residues" evidence="4">
    <location>
        <begin position="1122"/>
        <end position="1132"/>
    </location>
</feature>
<feature type="domain" description="DOP1-like TPR" evidence="7">
    <location>
        <begin position="1272"/>
        <end position="1575"/>
    </location>
</feature>
<name>A0A915EYE9_9CEST</name>
<dbReference type="GO" id="GO:0006895">
    <property type="term" value="P:Golgi to endosome transport"/>
    <property type="evidence" value="ECO:0007669"/>
    <property type="project" value="InterPro"/>
</dbReference>
<feature type="domain" description="DOP1 N-terminal" evidence="5">
    <location>
        <begin position="10"/>
        <end position="316"/>
    </location>
</feature>
<evidence type="ECO:0000259" key="5">
    <source>
        <dbReference type="Pfam" id="PF04118"/>
    </source>
</evidence>
<dbReference type="Pfam" id="PF24601">
    <property type="entry name" value="TPR_DOP1"/>
    <property type="match status" value="2"/>
</dbReference>
<dbReference type="WBParaSite" id="maker-E.canG7_contigs_4210-snap-gene-0.44-mRNA-1">
    <property type="protein sequence ID" value="maker-E.canG7_contigs_4210-snap-gene-0.44-mRNA-1"/>
    <property type="gene ID" value="EcG7_03334"/>
</dbReference>
<evidence type="ECO:0000313" key="8">
    <source>
        <dbReference type="Proteomes" id="UP000887562"/>
    </source>
</evidence>
<dbReference type="InterPro" id="IPR040314">
    <property type="entry name" value="DOP1"/>
</dbReference>
<dbReference type="GO" id="GO:0005829">
    <property type="term" value="C:cytosol"/>
    <property type="evidence" value="ECO:0007669"/>
    <property type="project" value="GOC"/>
</dbReference>